<proteinExistence type="predicted"/>
<dbReference type="EMBL" id="AP031322">
    <property type="protein sequence ID" value="BFH72759.1"/>
    <property type="molecule type" value="Genomic_DNA"/>
</dbReference>
<gene>
    <name evidence="1" type="ORF">SJAV_07030</name>
</gene>
<evidence type="ECO:0000313" key="1">
    <source>
        <dbReference type="EMBL" id="BFH72759.1"/>
    </source>
</evidence>
<reference evidence="1" key="1">
    <citation type="submission" date="2024-03" db="EMBL/GenBank/DDBJ databases">
        <title>Complete genome sequence of Sulfurisphaera javensis strain KD-1.</title>
        <authorList>
            <person name="Sakai H."/>
            <person name="Nur N."/>
            <person name="Suwanto A."/>
            <person name="Kurosawa N."/>
        </authorList>
    </citation>
    <scope>NUCLEOTIDE SEQUENCE</scope>
    <source>
        <strain evidence="1">KD-1</strain>
    </source>
</reference>
<protein>
    <submittedName>
        <fullName evidence="1">Uncharacterized protein</fullName>
    </submittedName>
</protein>
<dbReference type="AlphaFoldDB" id="A0AAT9GPX5"/>
<name>A0AAT9GPX5_9CREN</name>
<accession>A0AAT9GPX5</accession>
<organism evidence="1">
    <name type="scientific">Sulfurisphaera javensis</name>
    <dbReference type="NCBI Taxonomy" id="2049879"/>
    <lineage>
        <taxon>Archaea</taxon>
        <taxon>Thermoproteota</taxon>
        <taxon>Thermoprotei</taxon>
        <taxon>Sulfolobales</taxon>
        <taxon>Sulfolobaceae</taxon>
        <taxon>Sulfurisphaera</taxon>
    </lineage>
</organism>
<dbReference type="KEGG" id="sjv:SJAV_07030"/>
<sequence length="109" mass="12637">MMNEEVLSILWRVIDNDIPLVNDDMTTFLVKDGEITEEDLKIWNDAVKKIKEAYKKVNYNQNDAKSLLNSALELLNSIKPKKPFPPEVKIRFDELKNSVSKCIELLNKT</sequence>